<feature type="region of interest" description="Disordered" evidence="5">
    <location>
        <begin position="369"/>
        <end position="409"/>
    </location>
</feature>
<dbReference type="Pfam" id="PF00069">
    <property type="entry name" value="Pkinase"/>
    <property type="match status" value="1"/>
</dbReference>
<keyword evidence="8" id="KW-0808">Transferase</keyword>
<evidence type="ECO:0000256" key="1">
    <source>
        <dbReference type="ARBA" id="ARBA00012513"/>
    </source>
</evidence>
<dbReference type="GO" id="GO:0016301">
    <property type="term" value="F:kinase activity"/>
    <property type="evidence" value="ECO:0007669"/>
    <property type="project" value="UniProtKB-KW"/>
</dbReference>
<protein>
    <recommendedName>
        <fullName evidence="1">non-specific serine/threonine protein kinase</fullName>
        <ecNumber evidence="1">2.7.11.1</ecNumber>
    </recommendedName>
</protein>
<evidence type="ECO:0000256" key="5">
    <source>
        <dbReference type="SAM" id="MobiDB-lite"/>
    </source>
</evidence>
<gene>
    <name evidence="8" type="ORF">H4Q32_009244</name>
</gene>
<feature type="transmembrane region" description="Helical" evidence="6">
    <location>
        <begin position="775"/>
        <end position="793"/>
    </location>
</feature>
<dbReference type="EC" id="2.7.11.1" evidence="1"/>
<feature type="compositionally biased region" description="Basic and acidic residues" evidence="5">
    <location>
        <begin position="662"/>
        <end position="677"/>
    </location>
</feature>
<keyword evidence="3 4" id="KW-0067">ATP-binding</keyword>
<name>A0ABQ8M4L3_LABRO</name>
<feature type="region of interest" description="Disordered" evidence="5">
    <location>
        <begin position="565"/>
        <end position="677"/>
    </location>
</feature>
<dbReference type="PROSITE" id="PS50011">
    <property type="entry name" value="PROTEIN_KINASE_DOM"/>
    <property type="match status" value="1"/>
</dbReference>
<evidence type="ECO:0000313" key="9">
    <source>
        <dbReference type="Proteomes" id="UP000830375"/>
    </source>
</evidence>
<feature type="domain" description="Protein kinase" evidence="7">
    <location>
        <begin position="26"/>
        <end position="446"/>
    </location>
</feature>
<dbReference type="SMART" id="SM00220">
    <property type="entry name" value="S_TKc"/>
    <property type="match status" value="1"/>
</dbReference>
<dbReference type="Proteomes" id="UP000830375">
    <property type="component" value="Unassembled WGS sequence"/>
</dbReference>
<evidence type="ECO:0000256" key="3">
    <source>
        <dbReference type="ARBA" id="ARBA00022840"/>
    </source>
</evidence>
<dbReference type="InterPro" id="IPR000719">
    <property type="entry name" value="Prot_kinase_dom"/>
</dbReference>
<feature type="compositionally biased region" description="Acidic residues" evidence="5">
    <location>
        <begin position="636"/>
        <end position="647"/>
    </location>
</feature>
<dbReference type="SUPFAM" id="SSF56112">
    <property type="entry name" value="Protein kinase-like (PK-like)"/>
    <property type="match status" value="1"/>
</dbReference>
<dbReference type="PROSITE" id="PS00107">
    <property type="entry name" value="PROTEIN_KINASE_ATP"/>
    <property type="match status" value="1"/>
</dbReference>
<keyword evidence="9" id="KW-1185">Reference proteome</keyword>
<keyword evidence="6" id="KW-0812">Transmembrane</keyword>
<evidence type="ECO:0000313" key="8">
    <source>
        <dbReference type="EMBL" id="KAI2657834.1"/>
    </source>
</evidence>
<organism evidence="8 9">
    <name type="scientific">Labeo rohita</name>
    <name type="common">Indian major carp</name>
    <name type="synonym">Cyprinus rohita</name>
    <dbReference type="NCBI Taxonomy" id="84645"/>
    <lineage>
        <taxon>Eukaryota</taxon>
        <taxon>Metazoa</taxon>
        <taxon>Chordata</taxon>
        <taxon>Craniata</taxon>
        <taxon>Vertebrata</taxon>
        <taxon>Euteleostomi</taxon>
        <taxon>Actinopterygii</taxon>
        <taxon>Neopterygii</taxon>
        <taxon>Teleostei</taxon>
        <taxon>Ostariophysi</taxon>
        <taxon>Cypriniformes</taxon>
        <taxon>Cyprinidae</taxon>
        <taxon>Labeoninae</taxon>
        <taxon>Labeonini</taxon>
        <taxon>Labeo</taxon>
    </lineage>
</organism>
<comment type="caution">
    <text evidence="8">The sequence shown here is derived from an EMBL/GenBank/DDBJ whole genome shotgun (WGS) entry which is preliminary data.</text>
</comment>
<evidence type="ECO:0000256" key="6">
    <source>
        <dbReference type="SAM" id="Phobius"/>
    </source>
</evidence>
<feature type="region of interest" description="Disordered" evidence="5">
    <location>
        <begin position="470"/>
        <end position="495"/>
    </location>
</feature>
<evidence type="ECO:0000256" key="4">
    <source>
        <dbReference type="PROSITE-ProRule" id="PRU10141"/>
    </source>
</evidence>
<evidence type="ECO:0000259" key="7">
    <source>
        <dbReference type="PROSITE" id="PS50011"/>
    </source>
</evidence>
<keyword evidence="6" id="KW-0472">Membrane</keyword>
<proteinExistence type="predicted"/>
<accession>A0ABQ8M4L3</accession>
<evidence type="ECO:0000256" key="2">
    <source>
        <dbReference type="ARBA" id="ARBA00022741"/>
    </source>
</evidence>
<keyword evidence="2 4" id="KW-0547">Nucleotide-binding</keyword>
<reference evidence="8 9" key="1">
    <citation type="submission" date="2022-01" db="EMBL/GenBank/DDBJ databases">
        <title>A high-quality chromosome-level genome assembly of rohu carp, Labeo rohita.</title>
        <authorList>
            <person name="Arick M.A. II"/>
            <person name="Hsu C.-Y."/>
            <person name="Magbanua Z."/>
            <person name="Pechanova O."/>
            <person name="Grover C."/>
            <person name="Miller E."/>
            <person name="Thrash A."/>
            <person name="Ezzel L."/>
            <person name="Alam S."/>
            <person name="Benzie J."/>
            <person name="Hamilton M."/>
            <person name="Karsi A."/>
            <person name="Lawrence M.L."/>
            <person name="Peterson D.G."/>
        </authorList>
    </citation>
    <scope>NUCLEOTIDE SEQUENCE [LARGE SCALE GENOMIC DNA]</scope>
    <source>
        <strain evidence="9">BAU-BD-2019</strain>
        <tissue evidence="8">Blood</tissue>
    </source>
</reference>
<feature type="compositionally biased region" description="Polar residues" evidence="5">
    <location>
        <begin position="389"/>
        <end position="403"/>
    </location>
</feature>
<dbReference type="PANTHER" id="PTHR11909">
    <property type="entry name" value="CASEIN KINASE-RELATED"/>
    <property type="match status" value="1"/>
</dbReference>
<sequence length="800" mass="89726">MAPKKYALPRPLPEGCILTDSEKKNWRIGKIIGKGGFGLIYLASRDVNVPVRDDSDFVIKVEYHENGPLFSELKFYQRAAKPETMSKWKKLKQLEFLGIPTYWGSGLAENNGTRYRFMVMDRLGTDMQKVLVENGGQLKKPTVLQLGVLMLDVLEYIHDNEYVHADIKAANLLLGHKNPSKVYLADYGLSYRYCPNGEHKEYKENPKKGHNGTIEYTSIDAHKGVDGSCVMCYGRGGVGGGLGSTCTRSQALLLGPAETPRNPETCGNYLGPDIYFFVLLLGSPSERVSGRATGCLDHVRGRQDQVPGRVARPDEGGGTPSRRGDLEVLGYCLLHWQCGTLPWLSSLKNPAEVQEAKAKLMSNLPDSVLKMSTSSTGAGPQGPLDLSTPRPSETARPTTQRPSRLNRDHMSRGWSIQSSLWAAADLSVWEREGDAQVWEPSSDPFPATPTPTSAQSRLTGLLAALDVGRSAKTTPSMSPSCLRSPETTSGSVRPAAPRVTPTLLEFILPTADLAGDLWPNLVWTVATLGREVDVINQGRSSPLRIQVREGTSSALFLSLVNASKQKQAASQPKTTEKKTARSKPVVTAEEEDEEELGRSTPKKVWSRTKQETPKQSPNKTDMAAKRSVRQRPVPYESDEDISDEDEPLPPRVHPKTRAGARQKQELQQEKRNEDVYEGKTLMTMRGRQNRHYKNQQTRTLTLNDDHPVLGSEVDYWGNYSRKQRWNQNHWENTNDGDHWRSDVRRQEDERTRYHYRDEDGFGKSENQGQWPVKRMLIFLVVIILTVVGCWYYPRWRRNAT</sequence>
<feature type="compositionally biased region" description="Polar residues" evidence="5">
    <location>
        <begin position="471"/>
        <end position="491"/>
    </location>
</feature>
<dbReference type="InterPro" id="IPR050235">
    <property type="entry name" value="CK1_Ser-Thr_kinase"/>
</dbReference>
<feature type="binding site" evidence="4">
    <location>
        <position position="60"/>
    </location>
    <ligand>
        <name>ATP</name>
        <dbReference type="ChEBI" id="CHEBI:30616"/>
    </ligand>
</feature>
<keyword evidence="6" id="KW-1133">Transmembrane helix</keyword>
<feature type="region of interest" description="Disordered" evidence="5">
    <location>
        <begin position="303"/>
        <end position="322"/>
    </location>
</feature>
<dbReference type="EMBL" id="JACTAM010000013">
    <property type="protein sequence ID" value="KAI2657834.1"/>
    <property type="molecule type" value="Genomic_DNA"/>
</dbReference>
<dbReference type="Gene3D" id="1.10.510.10">
    <property type="entry name" value="Transferase(Phosphotransferase) domain 1"/>
    <property type="match status" value="2"/>
</dbReference>
<dbReference type="InterPro" id="IPR008271">
    <property type="entry name" value="Ser/Thr_kinase_AS"/>
</dbReference>
<keyword evidence="8" id="KW-0418">Kinase</keyword>
<dbReference type="InterPro" id="IPR017441">
    <property type="entry name" value="Protein_kinase_ATP_BS"/>
</dbReference>
<dbReference type="PROSITE" id="PS00108">
    <property type="entry name" value="PROTEIN_KINASE_ST"/>
    <property type="match status" value="1"/>
</dbReference>
<dbReference type="InterPro" id="IPR011009">
    <property type="entry name" value="Kinase-like_dom_sf"/>
</dbReference>